<protein>
    <submittedName>
        <fullName evidence="1">Uncharacterized protein</fullName>
    </submittedName>
</protein>
<evidence type="ECO:0000313" key="2">
    <source>
        <dbReference type="Proteomes" id="UP001187192"/>
    </source>
</evidence>
<keyword evidence="2" id="KW-1185">Reference proteome</keyword>
<name>A0AA88A7S0_FICCA</name>
<comment type="caution">
    <text evidence="1">The sequence shown here is derived from an EMBL/GenBank/DDBJ whole genome shotgun (WGS) entry which is preliminary data.</text>
</comment>
<reference evidence="1" key="1">
    <citation type="submission" date="2023-07" db="EMBL/GenBank/DDBJ databases">
        <title>draft genome sequence of fig (Ficus carica).</title>
        <authorList>
            <person name="Takahashi T."/>
            <person name="Nishimura K."/>
        </authorList>
    </citation>
    <scope>NUCLEOTIDE SEQUENCE</scope>
</reference>
<sequence length="85" mass="8829">MGCRRSLGLAPPVTKTTTSRLGVEICNAVHPISSTLPSMASEVSPSTSSELLICPVGRHTTIFVVGVATTSVSRHQKPRLGSASL</sequence>
<dbReference type="AlphaFoldDB" id="A0AA88A7S0"/>
<dbReference type="Gramene" id="FCD_00022085-RA">
    <property type="protein sequence ID" value="FCD_00022085-RA:cds"/>
    <property type="gene ID" value="FCD_00022085"/>
</dbReference>
<gene>
    <name evidence="1" type="ORF">TIFTF001_016546</name>
</gene>
<proteinExistence type="predicted"/>
<dbReference type="Proteomes" id="UP001187192">
    <property type="component" value="Unassembled WGS sequence"/>
</dbReference>
<evidence type="ECO:0000313" key="1">
    <source>
        <dbReference type="EMBL" id="GMN47374.1"/>
    </source>
</evidence>
<accession>A0AA88A7S0</accession>
<organism evidence="1 2">
    <name type="scientific">Ficus carica</name>
    <name type="common">Common fig</name>
    <dbReference type="NCBI Taxonomy" id="3494"/>
    <lineage>
        <taxon>Eukaryota</taxon>
        <taxon>Viridiplantae</taxon>
        <taxon>Streptophyta</taxon>
        <taxon>Embryophyta</taxon>
        <taxon>Tracheophyta</taxon>
        <taxon>Spermatophyta</taxon>
        <taxon>Magnoliopsida</taxon>
        <taxon>eudicotyledons</taxon>
        <taxon>Gunneridae</taxon>
        <taxon>Pentapetalae</taxon>
        <taxon>rosids</taxon>
        <taxon>fabids</taxon>
        <taxon>Rosales</taxon>
        <taxon>Moraceae</taxon>
        <taxon>Ficeae</taxon>
        <taxon>Ficus</taxon>
    </lineage>
</organism>
<dbReference type="EMBL" id="BTGU01000025">
    <property type="protein sequence ID" value="GMN47374.1"/>
    <property type="molecule type" value="Genomic_DNA"/>
</dbReference>